<organism evidence="4 5">
    <name type="scientific">Coniochaeta hoffmannii</name>
    <dbReference type="NCBI Taxonomy" id="91930"/>
    <lineage>
        <taxon>Eukaryota</taxon>
        <taxon>Fungi</taxon>
        <taxon>Dikarya</taxon>
        <taxon>Ascomycota</taxon>
        <taxon>Pezizomycotina</taxon>
        <taxon>Sordariomycetes</taxon>
        <taxon>Sordariomycetidae</taxon>
        <taxon>Coniochaetales</taxon>
        <taxon>Coniochaetaceae</taxon>
        <taxon>Coniochaeta</taxon>
    </lineage>
</organism>
<keyword evidence="5" id="KW-1185">Reference proteome</keyword>
<feature type="signal peptide" evidence="2">
    <location>
        <begin position="1"/>
        <end position="20"/>
    </location>
</feature>
<dbReference type="GO" id="GO:0009277">
    <property type="term" value="C:fungal-type cell wall"/>
    <property type="evidence" value="ECO:0007669"/>
    <property type="project" value="TreeGrafter"/>
</dbReference>
<feature type="region of interest" description="Disordered" evidence="1">
    <location>
        <begin position="122"/>
        <end position="170"/>
    </location>
</feature>
<sequence>MYAKNLVLLAAAGLVSDVLAVNVHRHGHAKVHQKKDLVIETEVATVTEWVTVTYDPNAPASTPGAKFAAATHSKDYTLTRQYSPQASSVAIIAPSVDPTPSSSSIVELPTTLATQIKAAEVEKAPTSVDTPVAAPTTEAPAAPAPTTAQAATSAASSSPAVSAPASSSGKKRMLAYNDPNLLSGFLGDNSRVGVKYNWGQVDDSTSQANIPFAPMLWSPTHAGSWDENVNKAIANGAAALLSFNECDNAGQANMDPVSAAEAHIKYMNPYAGKGVPISTPAITNSNNAGEGIDWLKQFIKACDGRCHFDFAACHWYNNNNDLLDHLKKVHEAAGGLPVWLTEFAPIGSLDAKSFMAEVTHELDTNSEYDFVQHYAWFFVADGHLTDGGKPNELGNAFAYSS</sequence>
<evidence type="ECO:0000313" key="4">
    <source>
        <dbReference type="EMBL" id="KAJ9165037.1"/>
    </source>
</evidence>
<dbReference type="InterPro" id="IPR017853">
    <property type="entry name" value="GH"/>
</dbReference>
<evidence type="ECO:0000256" key="2">
    <source>
        <dbReference type="SAM" id="SignalP"/>
    </source>
</evidence>
<accession>A0AA38SLJ3</accession>
<dbReference type="SUPFAM" id="SSF51445">
    <property type="entry name" value="(Trans)glycosidases"/>
    <property type="match status" value="1"/>
</dbReference>
<dbReference type="PANTHER" id="PTHR34154:SF13">
    <property type="entry name" value="ASL1-LIKE GLYCOSYL HYDROLASE CATALYTIC DOMAIN-CONTAINING PROTEIN"/>
    <property type="match status" value="1"/>
</dbReference>
<protein>
    <recommendedName>
        <fullName evidence="3">Asl1-like glycosyl hydrolase catalytic domain-containing protein</fullName>
    </recommendedName>
</protein>
<evidence type="ECO:0000313" key="5">
    <source>
        <dbReference type="Proteomes" id="UP001174691"/>
    </source>
</evidence>
<reference evidence="4" key="1">
    <citation type="submission" date="2022-07" db="EMBL/GenBank/DDBJ databases">
        <title>Fungi with potential for degradation of polypropylene.</title>
        <authorList>
            <person name="Gostincar C."/>
        </authorList>
    </citation>
    <scope>NUCLEOTIDE SEQUENCE</scope>
    <source>
        <strain evidence="4">EXF-13287</strain>
    </source>
</reference>
<name>A0AA38SLJ3_9PEZI</name>
<dbReference type="Pfam" id="PF11790">
    <property type="entry name" value="Glyco_hydro_cc"/>
    <property type="match status" value="1"/>
</dbReference>
<proteinExistence type="predicted"/>
<comment type="caution">
    <text evidence="4">The sequence shown here is derived from an EMBL/GenBank/DDBJ whole genome shotgun (WGS) entry which is preliminary data.</text>
</comment>
<feature type="domain" description="Asl1-like glycosyl hydrolase catalytic" evidence="3">
    <location>
        <begin position="174"/>
        <end position="396"/>
    </location>
</feature>
<dbReference type="Gene3D" id="3.20.20.80">
    <property type="entry name" value="Glycosidases"/>
    <property type="match status" value="1"/>
</dbReference>
<evidence type="ECO:0000256" key="1">
    <source>
        <dbReference type="SAM" id="MobiDB-lite"/>
    </source>
</evidence>
<dbReference type="Proteomes" id="UP001174691">
    <property type="component" value="Unassembled WGS sequence"/>
</dbReference>
<feature type="compositionally biased region" description="Low complexity" evidence="1">
    <location>
        <begin position="130"/>
        <end position="168"/>
    </location>
</feature>
<feature type="chain" id="PRO_5041258183" description="Asl1-like glycosyl hydrolase catalytic domain-containing protein" evidence="2">
    <location>
        <begin position="21"/>
        <end position="401"/>
    </location>
</feature>
<gene>
    <name evidence="4" type="ORF">NKR19_g824</name>
</gene>
<evidence type="ECO:0000259" key="3">
    <source>
        <dbReference type="Pfam" id="PF11790"/>
    </source>
</evidence>
<dbReference type="InterPro" id="IPR053183">
    <property type="entry name" value="ASL1"/>
</dbReference>
<dbReference type="PANTHER" id="PTHR34154">
    <property type="entry name" value="ALKALI-SENSITIVE LINKAGE PROTEIN 1"/>
    <property type="match status" value="1"/>
</dbReference>
<dbReference type="EMBL" id="JANBVN010000007">
    <property type="protein sequence ID" value="KAJ9165037.1"/>
    <property type="molecule type" value="Genomic_DNA"/>
</dbReference>
<dbReference type="InterPro" id="IPR024655">
    <property type="entry name" value="Asl1_glyco_hydro_catalytic"/>
</dbReference>
<keyword evidence="2" id="KW-0732">Signal</keyword>
<dbReference type="GO" id="GO:0071966">
    <property type="term" value="P:fungal-type cell wall polysaccharide metabolic process"/>
    <property type="evidence" value="ECO:0007669"/>
    <property type="project" value="TreeGrafter"/>
</dbReference>
<dbReference type="AlphaFoldDB" id="A0AA38SLJ3"/>